<dbReference type="EMBL" id="JO844508">
    <property type="protein sequence ID" value="AEO36125.1"/>
    <property type="molecule type" value="mRNA"/>
</dbReference>
<dbReference type="InterPro" id="IPR011015">
    <property type="entry name" value="LEM/LEM-like_dom_sf"/>
</dbReference>
<keyword evidence="2" id="KW-0472">Membrane</keyword>
<evidence type="ECO:0000256" key="1">
    <source>
        <dbReference type="SAM" id="MobiDB-lite"/>
    </source>
</evidence>
<sequence>MATLTKASLVEKLRGKGIPVPPSSPKEKLVRLYRQHFPGSDSTRDDLLEFSSDEEAESQENSLPAEVSQGVRSLTNDQLYTKLKEFGEPVGPIVETTRGVYEKRLQQFLNSSQVLPPRPPSEPPSAAAAEFSASEEEAENDDDDDDGTPLQDPPVSRLGLSPSGGFGVQPGFAANRGGMFGTTADTVESPLTSRRSAAFTSTGAPLQTALRSRMGVTSKEELGRSGNHVRTPSGQQQRQAVRKSWSPLLVKVAIAAVVVLISVVSYANLEYFKSDVPVPSVLK</sequence>
<organism evidence="4">
    <name type="scientific">Amblyomma maculatum</name>
    <name type="common">Gulf Coast tick</name>
    <dbReference type="NCBI Taxonomy" id="34609"/>
    <lineage>
        <taxon>Eukaryota</taxon>
        <taxon>Metazoa</taxon>
        <taxon>Ecdysozoa</taxon>
        <taxon>Arthropoda</taxon>
        <taxon>Chelicerata</taxon>
        <taxon>Arachnida</taxon>
        <taxon>Acari</taxon>
        <taxon>Parasitiformes</taxon>
        <taxon>Ixodida</taxon>
        <taxon>Ixodoidea</taxon>
        <taxon>Ixodidae</taxon>
        <taxon>Amblyomminae</taxon>
        <taxon>Amblyomma</taxon>
    </lineage>
</organism>
<feature type="region of interest" description="Disordered" evidence="1">
    <location>
        <begin position="51"/>
        <end position="70"/>
    </location>
</feature>
<dbReference type="FunFam" id="1.10.720.40:FF:000001">
    <property type="entry name" value="LEM domain containing 2, isoform CRA_a"/>
    <property type="match status" value="1"/>
</dbReference>
<accession>G3MRK7</accession>
<keyword evidence="2" id="KW-1133">Transmembrane helix</keyword>
<name>G3MRK7_AMBMU</name>
<dbReference type="PANTHER" id="PTHR12019">
    <property type="entry name" value="LAMINA-ASSOCIATED POLYPEPTIDE THYMOPOIETIN"/>
    <property type="match status" value="1"/>
</dbReference>
<dbReference type="Pfam" id="PF03020">
    <property type="entry name" value="LEM"/>
    <property type="match status" value="1"/>
</dbReference>
<protein>
    <recommendedName>
        <fullName evidence="3">LEM domain-containing protein</fullName>
    </recommendedName>
</protein>
<dbReference type="PROSITE" id="PS50954">
    <property type="entry name" value="LEM"/>
    <property type="match status" value="1"/>
</dbReference>
<evidence type="ECO:0000313" key="4">
    <source>
        <dbReference type="EMBL" id="AEO36125.1"/>
    </source>
</evidence>
<dbReference type="CDD" id="cd12934">
    <property type="entry name" value="LEM"/>
    <property type="match status" value="1"/>
</dbReference>
<dbReference type="InterPro" id="IPR051656">
    <property type="entry name" value="LEM_domain"/>
</dbReference>
<dbReference type="Gene3D" id="1.10.720.40">
    <property type="match status" value="1"/>
</dbReference>
<proteinExistence type="evidence at transcript level"/>
<feature type="transmembrane region" description="Helical" evidence="2">
    <location>
        <begin position="248"/>
        <end position="269"/>
    </location>
</feature>
<evidence type="ECO:0000256" key="2">
    <source>
        <dbReference type="SAM" id="Phobius"/>
    </source>
</evidence>
<dbReference type="InterPro" id="IPR003887">
    <property type="entry name" value="LEM_dom"/>
</dbReference>
<feature type="domain" description="LEM" evidence="3">
    <location>
        <begin position="68"/>
        <end position="112"/>
    </location>
</feature>
<feature type="compositionally biased region" description="Polar residues" evidence="1">
    <location>
        <begin position="228"/>
        <end position="238"/>
    </location>
</feature>
<dbReference type="SUPFAM" id="SSF63451">
    <property type="entry name" value="LEM domain"/>
    <property type="match status" value="1"/>
</dbReference>
<dbReference type="PANTHER" id="PTHR12019:SF9">
    <property type="entry name" value="THYMOPOIETIN"/>
    <property type="match status" value="1"/>
</dbReference>
<feature type="region of interest" description="Disordered" evidence="1">
    <location>
        <begin position="219"/>
        <end position="238"/>
    </location>
</feature>
<feature type="region of interest" description="Disordered" evidence="1">
    <location>
        <begin position="112"/>
        <end position="184"/>
    </location>
</feature>
<feature type="compositionally biased region" description="Acidic residues" evidence="1">
    <location>
        <begin position="133"/>
        <end position="147"/>
    </location>
</feature>
<dbReference type="SMART" id="SM00540">
    <property type="entry name" value="LEM"/>
    <property type="match status" value="1"/>
</dbReference>
<evidence type="ECO:0000259" key="3">
    <source>
        <dbReference type="PROSITE" id="PS50954"/>
    </source>
</evidence>
<keyword evidence="2" id="KW-0812">Transmembrane</keyword>
<reference evidence="4" key="1">
    <citation type="journal article" date="2011" name="PLoS ONE">
        <title>A deep insight into the sialotranscriptome of the gulf coast tick, Amblyomma maculatum.</title>
        <authorList>
            <person name="Karim S."/>
            <person name="Singh P."/>
            <person name="Ribeiro J.M."/>
        </authorList>
    </citation>
    <scope>NUCLEOTIDE SEQUENCE</scope>
    <source>
        <tissue evidence="4">Salivary gland</tissue>
    </source>
</reference>
<dbReference type="AlphaFoldDB" id="G3MRK7"/>